<name>S9UWV0_9TRYP</name>
<dbReference type="GO" id="GO:0030170">
    <property type="term" value="F:pyridoxal phosphate binding"/>
    <property type="evidence" value="ECO:0007669"/>
    <property type="project" value="InterPro"/>
</dbReference>
<reference evidence="11 12" key="3">
    <citation type="submission" date="2020-08" db="EMBL/GenBank/DDBJ databases">
        <authorList>
            <person name="Newling K."/>
            <person name="Davey J."/>
            <person name="Forrester S."/>
        </authorList>
    </citation>
    <scope>NUCLEOTIDE SEQUENCE [LARGE SCALE GENOMIC DNA]</scope>
    <source>
        <strain evidence="11">Crithidia deanei Carvalho</strain>
        <strain evidence="12">Crithidia deanei Carvalho (ATCC PRA-265)</strain>
    </source>
</reference>
<dbReference type="InterPro" id="IPR005958">
    <property type="entry name" value="TyrNic_aminoTrfase"/>
</dbReference>
<dbReference type="PANTHER" id="PTHR45744:SF2">
    <property type="entry name" value="TYROSINE AMINOTRANSFERASE"/>
    <property type="match status" value="1"/>
</dbReference>
<keyword evidence="5 6" id="KW-0663">Pyridoxal phosphate</keyword>
<dbReference type="InterPro" id="IPR004839">
    <property type="entry name" value="Aminotransferase_I/II_large"/>
</dbReference>
<evidence type="ECO:0000256" key="6">
    <source>
        <dbReference type="PIRNR" id="PIRNR000517"/>
    </source>
</evidence>
<evidence type="ECO:0000256" key="3">
    <source>
        <dbReference type="ARBA" id="ARBA00022576"/>
    </source>
</evidence>
<feature type="domain" description="Aminotransferase class I/classII large" evidence="8">
    <location>
        <begin position="38"/>
        <end position="403"/>
    </location>
</feature>
<keyword evidence="3 10" id="KW-0032">Aminotransferase</keyword>
<reference evidence="9" key="2">
    <citation type="submission" date="2013-01" db="EMBL/GenBank/DDBJ databases">
        <title>Genomic Cooperation Between Trypanosomatids and Their Bacterial Endosymbionts in the Synthesis of Essential Amino Acids Heavily Influenced by Multiple Lateral Gene Transfer Events.</title>
        <authorList>
            <person name="Alves J.M.P."/>
            <person name="Klein C."/>
            <person name="Maia da Silva F."/>
            <person name="Costa Martins A.G."/>
            <person name="Serrano M.G."/>
            <person name="Buck G.A."/>
            <person name="Vasconcelos A.T.R."/>
            <person name="France-Sagot M."/>
            <person name="Teixeira M.M.G."/>
            <person name="Motta M.C.M."/>
            <person name="Camargo E.P."/>
        </authorList>
    </citation>
    <scope>NUCLEOTIDE SEQUENCE</scope>
</reference>
<dbReference type="Proteomes" id="UP000515908">
    <property type="component" value="Chromosome 05"/>
</dbReference>
<dbReference type="InterPro" id="IPR015421">
    <property type="entry name" value="PyrdxlP-dep_Trfase_major"/>
</dbReference>
<evidence type="ECO:0000256" key="1">
    <source>
        <dbReference type="ARBA" id="ARBA00001933"/>
    </source>
</evidence>
<reference evidence="10" key="1">
    <citation type="journal article" date="2013" name="PLoS ONE">
        <title>Biosynthesis of vitamins and cofactors in bacterium-harbouring trypanosomatids depends on the symbiotic association as revealed by genomic analyses.</title>
        <authorList>
            <person name="Klein C.C."/>
            <person name="Alves J.M."/>
            <person name="Serrano M.G."/>
            <person name="Buck G.A."/>
            <person name="Vasconcelos A.T."/>
            <person name="Sagot M.F."/>
            <person name="Teixeira M.M."/>
            <person name="Camargo E.P."/>
            <person name="Motta M.C."/>
        </authorList>
    </citation>
    <scope>NUCLEOTIDE SEQUENCE</scope>
    <source>
        <strain evidence="10">TCC036E</strain>
    </source>
</reference>
<dbReference type="SUPFAM" id="SSF53383">
    <property type="entry name" value="PLP-dependent transferases"/>
    <property type="match status" value="1"/>
</dbReference>
<dbReference type="PIRSF" id="PIRSF000517">
    <property type="entry name" value="Tyr_transaminase"/>
    <property type="match status" value="1"/>
</dbReference>
<feature type="modified residue" description="N6-(pyridoxal phosphate)lysine" evidence="7">
    <location>
        <position position="250"/>
    </location>
</feature>
<dbReference type="EMBL" id="KF160061">
    <property type="protein sequence ID" value="AGU68001.1"/>
    <property type="molecule type" value="Genomic_DNA"/>
</dbReference>
<dbReference type="EMBL" id="LR877149">
    <property type="protein sequence ID" value="CAD2215681.1"/>
    <property type="molecule type" value="Genomic_DNA"/>
</dbReference>
<comment type="similarity">
    <text evidence="2 6">Belongs to the class-I pyridoxal-phosphate-dependent aminotransferase family.</text>
</comment>
<dbReference type="GO" id="GO:0006572">
    <property type="term" value="P:L-tyrosine catabolic process"/>
    <property type="evidence" value="ECO:0007669"/>
    <property type="project" value="TreeGrafter"/>
</dbReference>
<gene>
    <name evidence="11" type="ORF">ADEAN_000313600</name>
</gene>
<evidence type="ECO:0000313" key="11">
    <source>
        <dbReference type="EMBL" id="CAD2215681.1"/>
    </source>
</evidence>
<evidence type="ECO:0000256" key="4">
    <source>
        <dbReference type="ARBA" id="ARBA00022679"/>
    </source>
</evidence>
<evidence type="ECO:0000256" key="5">
    <source>
        <dbReference type="ARBA" id="ARBA00022898"/>
    </source>
</evidence>
<dbReference type="NCBIfam" id="TIGR01265">
    <property type="entry name" value="tyr_nico_aTase"/>
    <property type="match status" value="1"/>
</dbReference>
<dbReference type="OrthoDB" id="1691396at2759"/>
<organism evidence="10">
    <name type="scientific">Angomonas deanei</name>
    <dbReference type="NCBI Taxonomy" id="59799"/>
    <lineage>
        <taxon>Eukaryota</taxon>
        <taxon>Discoba</taxon>
        <taxon>Euglenozoa</taxon>
        <taxon>Kinetoplastea</taxon>
        <taxon>Metakinetoplastina</taxon>
        <taxon>Trypanosomatida</taxon>
        <taxon>Trypanosomatidae</taxon>
        <taxon>Strigomonadinae</taxon>
        <taxon>Angomonas</taxon>
    </lineage>
</organism>
<comment type="cofactor">
    <cofactor evidence="1 6 7">
        <name>pyridoxal 5'-phosphate</name>
        <dbReference type="ChEBI" id="CHEBI:597326"/>
    </cofactor>
</comment>
<accession>S9UWV0</accession>
<sequence>MSKPFPKVASSRHADRTIQMLTELTDKMKPSSSDKSELKLSIGDPTADGNLRVPKVLEDALVEVVQSGEYNGYPPVAGYDETRKAVSDYLTRFCSTPSRKENLKWSNVLITSGGSHAIVLAMTAVANEGDNFLICAPAFPHYKAVCDSYGYECRYYPLLAERNWEADLAAMEKLVDDRTKALIMINPSNPCGSNWSRPHVQEVIDFCERHSLPIISDEIYSELVFSGETFSSVADFDTNVPRVILGGGAKHVVTPGWRIGWLCLVDPSGQATAYMEGMDRLSQLHTGANSVCQMAFAKALLKTPQSHLDDFVRQLEAGAKVYERILEHDCGLTFSKPCASMFIMFKINFSHFKDINDDMEFYDKLLDEENVQMLPGTIFGMSGCLRATTSRPPEVLKEAVERIVLFCDRHSK</sequence>
<dbReference type="InterPro" id="IPR015422">
    <property type="entry name" value="PyrdxlP-dep_Trfase_small"/>
</dbReference>
<evidence type="ECO:0000313" key="12">
    <source>
        <dbReference type="Proteomes" id="UP000515908"/>
    </source>
</evidence>
<dbReference type="VEuPathDB" id="TriTrypDB:ADEAN_000313600"/>
<keyword evidence="12" id="KW-1185">Reference proteome</keyword>
<dbReference type="EC" id="2.6.1.5" evidence="10"/>
<dbReference type="InterPro" id="IPR015424">
    <property type="entry name" value="PyrdxlP-dep_Trfase"/>
</dbReference>
<dbReference type="Pfam" id="PF00155">
    <property type="entry name" value="Aminotran_1_2"/>
    <property type="match status" value="1"/>
</dbReference>
<proteinExistence type="inferred from homology"/>
<evidence type="ECO:0000313" key="10">
    <source>
        <dbReference type="EMBL" id="AGU68001.1"/>
    </source>
</evidence>
<dbReference type="PRINTS" id="PR00753">
    <property type="entry name" value="ACCSYNTHASE"/>
</dbReference>
<protein>
    <submittedName>
        <fullName evidence="11">Aminotransferase class I and II, putative</fullName>
    </submittedName>
    <submittedName>
        <fullName evidence="10">Tyrosine transaminase</fullName>
        <ecNumber evidence="10">2.6.1.5</ecNumber>
    </submittedName>
</protein>
<evidence type="ECO:0000313" key="9">
    <source>
        <dbReference type="EMBL" id="AGT02494.1"/>
    </source>
</evidence>
<dbReference type="Gene3D" id="3.90.1150.10">
    <property type="entry name" value="Aspartate Aminotransferase, domain 1"/>
    <property type="match status" value="1"/>
</dbReference>
<keyword evidence="4 10" id="KW-0808">Transferase</keyword>
<dbReference type="CDD" id="cd00609">
    <property type="entry name" value="AAT_like"/>
    <property type="match status" value="1"/>
</dbReference>
<dbReference type="AlphaFoldDB" id="S9UWV0"/>
<evidence type="ECO:0000256" key="2">
    <source>
        <dbReference type="ARBA" id="ARBA00007441"/>
    </source>
</evidence>
<evidence type="ECO:0000259" key="8">
    <source>
        <dbReference type="Pfam" id="PF00155"/>
    </source>
</evidence>
<dbReference type="GO" id="GO:0004838">
    <property type="term" value="F:L-tyrosine-2-oxoglutarate transaminase activity"/>
    <property type="evidence" value="ECO:0007669"/>
    <property type="project" value="TreeGrafter"/>
</dbReference>
<evidence type="ECO:0000256" key="7">
    <source>
        <dbReference type="PIRSR" id="PIRSR000517-1"/>
    </source>
</evidence>
<dbReference type="EMBL" id="KC503328">
    <property type="protein sequence ID" value="AGT02494.1"/>
    <property type="molecule type" value="Genomic_DNA"/>
</dbReference>
<dbReference type="PANTHER" id="PTHR45744">
    <property type="entry name" value="TYROSINE AMINOTRANSFERASE"/>
    <property type="match status" value="1"/>
</dbReference>
<dbReference type="Gene3D" id="3.40.640.10">
    <property type="entry name" value="Type I PLP-dependent aspartate aminotransferase-like (Major domain)"/>
    <property type="match status" value="1"/>
</dbReference>